<organism evidence="6 7">
    <name type="scientific">Verticillium longisporum</name>
    <name type="common">Verticillium dahliae var. longisporum</name>
    <dbReference type="NCBI Taxonomy" id="100787"/>
    <lineage>
        <taxon>Eukaryota</taxon>
        <taxon>Fungi</taxon>
        <taxon>Dikarya</taxon>
        <taxon>Ascomycota</taxon>
        <taxon>Pezizomycotina</taxon>
        <taxon>Sordariomycetes</taxon>
        <taxon>Hypocreomycetidae</taxon>
        <taxon>Glomerellales</taxon>
        <taxon>Plectosphaerellaceae</taxon>
        <taxon>Verticillium</taxon>
    </lineage>
</organism>
<evidence type="ECO:0000256" key="4">
    <source>
        <dbReference type="ARBA" id="ARBA00025715"/>
    </source>
</evidence>
<feature type="domain" description="Complex 1 LYR protein" evidence="5">
    <location>
        <begin position="71"/>
        <end position="129"/>
    </location>
</feature>
<dbReference type="InterPro" id="IPR045295">
    <property type="entry name" value="Complex1_LYR_SDHAF1_LYRM8"/>
</dbReference>
<comment type="subcellular location">
    <subcellularLocation>
        <location evidence="1">Mitochondrion matrix</location>
    </subcellularLocation>
</comment>
<keyword evidence="7" id="KW-1185">Reference proteome</keyword>
<dbReference type="Proteomes" id="UP000044602">
    <property type="component" value="Unassembled WGS sequence"/>
</dbReference>
<dbReference type="STRING" id="100787.A0A0G4M7L6"/>
<accession>A0A0G4M7L6</accession>
<dbReference type="PANTHER" id="PTHR13675">
    <property type="entry name" value="LYR MOTIF-CONTAINING PROTEIN 2"/>
    <property type="match status" value="1"/>
</dbReference>
<evidence type="ECO:0000256" key="1">
    <source>
        <dbReference type="ARBA" id="ARBA00004305"/>
    </source>
</evidence>
<reference evidence="6 7" key="1">
    <citation type="submission" date="2015-05" db="EMBL/GenBank/DDBJ databases">
        <authorList>
            <person name="Wang D.B."/>
            <person name="Wang M."/>
        </authorList>
    </citation>
    <scope>NUCLEOTIDE SEQUENCE [LARGE SCALE GENOMIC DNA]</scope>
    <source>
        <strain evidence="6">VL1</strain>
    </source>
</reference>
<evidence type="ECO:0000259" key="5">
    <source>
        <dbReference type="Pfam" id="PF05347"/>
    </source>
</evidence>
<keyword evidence="3" id="KW-0143">Chaperone</keyword>
<dbReference type="GO" id="GO:0005759">
    <property type="term" value="C:mitochondrial matrix"/>
    <property type="evidence" value="ECO:0007669"/>
    <property type="project" value="UniProtKB-SubCell"/>
</dbReference>
<protein>
    <recommendedName>
        <fullName evidence="5">Complex 1 LYR protein domain-containing protein</fullName>
    </recommendedName>
</protein>
<comment type="similarity">
    <text evidence="4">Belongs to the complex I LYR family. SDHAF1 subfamily.</text>
</comment>
<dbReference type="EMBL" id="CVQH01021306">
    <property type="protein sequence ID" value="CRK29910.1"/>
    <property type="molecule type" value="Genomic_DNA"/>
</dbReference>
<evidence type="ECO:0000256" key="3">
    <source>
        <dbReference type="ARBA" id="ARBA00023186"/>
    </source>
</evidence>
<dbReference type="PANTHER" id="PTHR13675:SF1">
    <property type="entry name" value="SUCCINATE DEHYDROGENASE ASSEMBLY FACTOR 1, MITOCHONDRIAL"/>
    <property type="match status" value="1"/>
</dbReference>
<evidence type="ECO:0000313" key="7">
    <source>
        <dbReference type="Proteomes" id="UP000044602"/>
    </source>
</evidence>
<dbReference type="GO" id="GO:0034553">
    <property type="term" value="P:mitochondrial respiratory chain complex II assembly"/>
    <property type="evidence" value="ECO:0007669"/>
    <property type="project" value="InterPro"/>
</dbReference>
<gene>
    <name evidence="6" type="ORF">BN1708_005049</name>
</gene>
<dbReference type="CDD" id="cd20268">
    <property type="entry name" value="Complex1_LYR_SDHAF1_LYRM8"/>
    <property type="match status" value="1"/>
</dbReference>
<keyword evidence="2" id="KW-0496">Mitochondrion</keyword>
<proteinExistence type="inferred from homology"/>
<dbReference type="AlphaFoldDB" id="A0A0G4M7L6"/>
<sequence>MPIELRGAPNALWLTSPLNLSAPRDFAVRYTDIRRQIDQTSQPPLVFINTTINQSSTIMAVSKRGLSGLQREVLSLYRQCLRGIRSKPEDKKQHFQSFARAEFQKHLAVDKRDFAAIEFLLRKGRRQVEVYSSPGIKDIR</sequence>
<evidence type="ECO:0000256" key="2">
    <source>
        <dbReference type="ARBA" id="ARBA00023128"/>
    </source>
</evidence>
<name>A0A0G4M7L6_VERLO</name>
<dbReference type="InterPro" id="IPR008011">
    <property type="entry name" value="Complex1_LYR_dom"/>
</dbReference>
<evidence type="ECO:0000313" key="6">
    <source>
        <dbReference type="EMBL" id="CRK29910.1"/>
    </source>
</evidence>
<dbReference type="Pfam" id="PF05347">
    <property type="entry name" value="Complex1_LYR"/>
    <property type="match status" value="1"/>
</dbReference>